<dbReference type="STRING" id="1297742.A176_006285"/>
<keyword evidence="3" id="KW-1185">Reference proteome</keyword>
<dbReference type="EMBL" id="CP012109">
    <property type="protein sequence ID" value="AKQ69373.1"/>
    <property type="molecule type" value="Genomic_DNA"/>
</dbReference>
<name>A0A0H4X642_9BACT</name>
<protein>
    <submittedName>
        <fullName evidence="2">Uncharacterized protein</fullName>
    </submittedName>
</protein>
<sequence length="86" mass="9355">MAEAVYILCALTSLACAVMLLRAYKRTGTRLLLWSGLCFVGMVVSNVLLFVDLVVLPSSIDLFMPRLIATLSSASILLYGLIWDAS</sequence>
<gene>
    <name evidence="2" type="ORF">A176_006285</name>
</gene>
<dbReference type="eggNOG" id="ENOG5032YXK">
    <property type="taxonomic scope" value="Bacteria"/>
</dbReference>
<feature type="transmembrane region" description="Helical" evidence="1">
    <location>
        <begin position="6"/>
        <end position="24"/>
    </location>
</feature>
<accession>A0A0H4X642</accession>
<evidence type="ECO:0000256" key="1">
    <source>
        <dbReference type="SAM" id="Phobius"/>
    </source>
</evidence>
<dbReference type="Proteomes" id="UP000009026">
    <property type="component" value="Chromosome"/>
</dbReference>
<keyword evidence="1" id="KW-0472">Membrane</keyword>
<dbReference type="OrthoDB" id="5295794at2"/>
<organism evidence="2 3">
    <name type="scientific">Pseudomyxococcus hansupus</name>
    <dbReference type="NCBI Taxonomy" id="1297742"/>
    <lineage>
        <taxon>Bacteria</taxon>
        <taxon>Pseudomonadati</taxon>
        <taxon>Myxococcota</taxon>
        <taxon>Myxococcia</taxon>
        <taxon>Myxococcales</taxon>
        <taxon>Cystobacterineae</taxon>
        <taxon>Myxococcaceae</taxon>
        <taxon>Pseudomyxococcus</taxon>
    </lineage>
</organism>
<keyword evidence="1" id="KW-0812">Transmembrane</keyword>
<dbReference type="KEGG" id="mym:A176_006285"/>
<proteinExistence type="predicted"/>
<dbReference type="AlphaFoldDB" id="A0A0H4X642"/>
<evidence type="ECO:0000313" key="2">
    <source>
        <dbReference type="EMBL" id="AKQ69373.1"/>
    </source>
</evidence>
<dbReference type="RefSeq" id="WP_002637896.1">
    <property type="nucleotide sequence ID" value="NZ_CP012109.1"/>
</dbReference>
<dbReference type="Pfam" id="PF19447">
    <property type="entry name" value="DUF5985"/>
    <property type="match status" value="1"/>
</dbReference>
<evidence type="ECO:0000313" key="3">
    <source>
        <dbReference type="Proteomes" id="UP000009026"/>
    </source>
</evidence>
<dbReference type="InterPro" id="IPR046027">
    <property type="entry name" value="DUF5985"/>
</dbReference>
<reference evidence="2 3" key="1">
    <citation type="journal article" date="2016" name="PLoS ONE">
        <title>Complete Genome Sequence and Comparative Genomics of a Novel Myxobacterium Myxococcus hansupus.</title>
        <authorList>
            <person name="Sharma G."/>
            <person name="Narwani T."/>
            <person name="Subramanian S."/>
        </authorList>
    </citation>
    <scope>NUCLEOTIDE SEQUENCE [LARGE SCALE GENOMIC DNA]</scope>
    <source>
        <strain evidence="3">mixupus</strain>
    </source>
</reference>
<feature type="transmembrane region" description="Helical" evidence="1">
    <location>
        <begin position="31"/>
        <end position="51"/>
    </location>
</feature>
<dbReference type="PATRIC" id="fig|1297742.4.peg.6376"/>
<keyword evidence="1" id="KW-1133">Transmembrane helix</keyword>
<feature type="transmembrane region" description="Helical" evidence="1">
    <location>
        <begin position="63"/>
        <end position="82"/>
    </location>
</feature>